<accession>A0A1G7RKM1</accession>
<dbReference type="EMBL" id="FNBS01000044">
    <property type="protein sequence ID" value="SDG11311.1"/>
    <property type="molecule type" value="Genomic_DNA"/>
</dbReference>
<protein>
    <submittedName>
        <fullName evidence="2">Small GTP-binding protein domain-containing protein</fullName>
    </submittedName>
</protein>
<dbReference type="AlphaFoldDB" id="A0A1G7RKM1"/>
<gene>
    <name evidence="2" type="ORF">SAMN04244560_01803</name>
</gene>
<dbReference type="SUPFAM" id="SSF52540">
    <property type="entry name" value="P-loop containing nucleoside triphosphate hydrolases"/>
    <property type="match status" value="1"/>
</dbReference>
<dbReference type="PANTHER" id="PTHR43681:SF1">
    <property type="entry name" value="SARCALUMENIN"/>
    <property type="match status" value="1"/>
</dbReference>
<name>A0A1G7RKM1_THETY</name>
<dbReference type="InterPro" id="IPR051943">
    <property type="entry name" value="TRAFAC_Dynamin-like_GTPase"/>
</dbReference>
<dbReference type="InterPro" id="IPR045063">
    <property type="entry name" value="Dynamin_N"/>
</dbReference>
<dbReference type="Gene3D" id="3.40.50.300">
    <property type="entry name" value="P-loop containing nucleotide triphosphate hydrolases"/>
    <property type="match status" value="1"/>
</dbReference>
<feature type="domain" description="Dynamin N-terminal" evidence="1">
    <location>
        <begin position="50"/>
        <end position="206"/>
    </location>
</feature>
<dbReference type="Pfam" id="PF00350">
    <property type="entry name" value="Dynamin_N"/>
    <property type="match status" value="1"/>
</dbReference>
<organism evidence="2 3">
    <name type="scientific">Thermoanaerobacter thermohydrosulfuricus</name>
    <name type="common">Clostridium thermohydrosulfuricum</name>
    <dbReference type="NCBI Taxonomy" id="1516"/>
    <lineage>
        <taxon>Bacteria</taxon>
        <taxon>Bacillati</taxon>
        <taxon>Bacillota</taxon>
        <taxon>Clostridia</taxon>
        <taxon>Thermoanaerobacterales</taxon>
        <taxon>Thermoanaerobacteraceae</taxon>
        <taxon>Thermoanaerobacter</taxon>
    </lineage>
</organism>
<reference evidence="2 3" key="1">
    <citation type="submission" date="2016-10" db="EMBL/GenBank/DDBJ databases">
        <authorList>
            <person name="de Groot N.N."/>
        </authorList>
    </citation>
    <scope>NUCLEOTIDE SEQUENCE [LARGE SCALE GENOMIC DNA]</scope>
    <source>
        <strain evidence="2 3">DSM 569</strain>
    </source>
</reference>
<dbReference type="PANTHER" id="PTHR43681">
    <property type="entry name" value="TRANSMEMBRANE GTPASE FZO"/>
    <property type="match status" value="1"/>
</dbReference>
<dbReference type="CDD" id="cd09912">
    <property type="entry name" value="DLP_2"/>
    <property type="match status" value="1"/>
</dbReference>
<dbReference type="Proteomes" id="UP000183404">
    <property type="component" value="Unassembled WGS sequence"/>
</dbReference>
<sequence length="587" mass="68584">MKKQYDQIKKSLDVIFEKIERISKDINIKAVGEAVSEVKNKFCNNIFYLVILGQFKRGKSTFTNYMLGADILPTGVVPLTSVITKIQYSPDIWAKVLYDDGRSENIDIKELDLYCTEKNNPKNIKGVKEIHIGYPFEFISNDVVIIDTPGIGSVYKHNTDVAYSYINKADAVIFLLSVDPPISELEKEFLSKISENVNKIFFVLNKIDYVNEMELKEIINFNENIVREITKNNNISIYPISAKLALEGKISKDNKAIEKSGTQKLENDLQNFLIKEKEKVLLESYAKNIERIISMCQTFFESSIKLKQIPLERLESNIKSFENFIKEVEKSKKEISLLFQGDMKNILQNFDKKMEEYKQFISIRVSEKIKGYYHGIRDFSRINQKKELEKYLERAIIEEFEKLKGHIERDIEEQYSKALSNYLLRLNAVIDEVKTVANELFGINLEYFKSVGGITAESKFTYKIGYDVGALEIDPVYFTYFLPKKFAGKIILKRILDRVDIDVDRNIGRIRYDLLTRIEESFSEFEKDMNFKLQTMYDTVKELLAKSIKDYKFDRDSFEREKACYQTLLKDIEKIREELEHVLNMLK</sequence>
<dbReference type="InterPro" id="IPR027417">
    <property type="entry name" value="P-loop_NTPase"/>
</dbReference>
<dbReference type="RefSeq" id="WP_074592653.1">
    <property type="nucleotide sequence ID" value="NZ_FNBS01000044.1"/>
</dbReference>
<evidence type="ECO:0000259" key="1">
    <source>
        <dbReference type="Pfam" id="PF00350"/>
    </source>
</evidence>
<evidence type="ECO:0000313" key="2">
    <source>
        <dbReference type="EMBL" id="SDG11311.1"/>
    </source>
</evidence>
<proteinExistence type="predicted"/>
<evidence type="ECO:0000313" key="3">
    <source>
        <dbReference type="Proteomes" id="UP000183404"/>
    </source>
</evidence>